<sequence>MRMRIAFCLLVPVGLAACAGAPVYLPPTEEPPAVALDHFPWQGESLVNGGGMLADELDAVLVTEEPDRLRLRWRTQDPEHIVSWIDCGELHNAHHLDMRIDQGSDGPYALFFTQGEGGYLDIILTLERGDEDSV</sequence>
<name>A0AAP6JGX0_9GAMM</name>
<feature type="signal peptide" evidence="1">
    <location>
        <begin position="1"/>
        <end position="19"/>
    </location>
</feature>
<dbReference type="RefSeq" id="WP_346053565.1">
    <property type="nucleotide sequence ID" value="NZ_JAYGII010000101.1"/>
</dbReference>
<evidence type="ECO:0000256" key="1">
    <source>
        <dbReference type="SAM" id="SignalP"/>
    </source>
</evidence>
<dbReference type="EMBL" id="JAYGII010000101">
    <property type="protein sequence ID" value="MEA5446926.1"/>
    <property type="molecule type" value="Genomic_DNA"/>
</dbReference>
<evidence type="ECO:0000313" key="3">
    <source>
        <dbReference type="Proteomes" id="UP001302316"/>
    </source>
</evidence>
<reference evidence="2 3" key="1">
    <citation type="submission" date="2023-12" db="EMBL/GenBank/DDBJ databases">
        <title>Whole-genome sequencing of halo(alkali)philic microorganisms from hypersaline lakes.</title>
        <authorList>
            <person name="Sorokin D.Y."/>
            <person name="Merkel A.Y."/>
            <person name="Messina E."/>
            <person name="Yakimov M."/>
        </authorList>
    </citation>
    <scope>NUCLEOTIDE SEQUENCE [LARGE SCALE GENOMIC DNA]</scope>
    <source>
        <strain evidence="2 3">AB-CW1</strain>
    </source>
</reference>
<dbReference type="PROSITE" id="PS51257">
    <property type="entry name" value="PROKAR_LIPOPROTEIN"/>
    <property type="match status" value="1"/>
</dbReference>
<organism evidence="2 3">
    <name type="scientific">Natronospira elongata</name>
    <dbReference type="NCBI Taxonomy" id="3110268"/>
    <lineage>
        <taxon>Bacteria</taxon>
        <taxon>Pseudomonadati</taxon>
        <taxon>Pseudomonadota</taxon>
        <taxon>Gammaproteobacteria</taxon>
        <taxon>Natronospirales</taxon>
        <taxon>Natronospiraceae</taxon>
        <taxon>Natronospira</taxon>
    </lineage>
</organism>
<evidence type="ECO:0008006" key="4">
    <source>
        <dbReference type="Google" id="ProtNLM"/>
    </source>
</evidence>
<protein>
    <recommendedName>
        <fullName evidence="4">Lipoprotein</fullName>
    </recommendedName>
</protein>
<feature type="chain" id="PRO_5042996065" description="Lipoprotein" evidence="1">
    <location>
        <begin position="20"/>
        <end position="134"/>
    </location>
</feature>
<keyword evidence="3" id="KW-1185">Reference proteome</keyword>
<dbReference type="AlphaFoldDB" id="A0AAP6JGX0"/>
<evidence type="ECO:0000313" key="2">
    <source>
        <dbReference type="EMBL" id="MEA5446926.1"/>
    </source>
</evidence>
<dbReference type="Proteomes" id="UP001302316">
    <property type="component" value="Unassembled WGS sequence"/>
</dbReference>
<keyword evidence="1" id="KW-0732">Signal</keyword>
<gene>
    <name evidence="2" type="ORF">VCB98_13945</name>
</gene>
<accession>A0AAP6JGX0</accession>
<proteinExistence type="predicted"/>
<feature type="non-terminal residue" evidence="2">
    <location>
        <position position="134"/>
    </location>
</feature>
<comment type="caution">
    <text evidence="2">The sequence shown here is derived from an EMBL/GenBank/DDBJ whole genome shotgun (WGS) entry which is preliminary data.</text>
</comment>